<gene>
    <name evidence="1" type="ORF">ENV14_07965</name>
</gene>
<evidence type="ECO:0000313" key="1">
    <source>
        <dbReference type="EMBL" id="HGI88301.1"/>
    </source>
</evidence>
<comment type="caution">
    <text evidence="1">The sequence shown here is derived from an EMBL/GenBank/DDBJ whole genome shotgun (WGS) entry which is preliminary data.</text>
</comment>
<dbReference type="EMBL" id="DTFF01000064">
    <property type="protein sequence ID" value="HGI88301.1"/>
    <property type="molecule type" value="Genomic_DNA"/>
</dbReference>
<proteinExistence type="predicted"/>
<protein>
    <submittedName>
        <fullName evidence="1">Uncharacterized protein</fullName>
    </submittedName>
</protein>
<organism evidence="1">
    <name type="scientific">Ignisphaera aggregans</name>
    <dbReference type="NCBI Taxonomy" id="334771"/>
    <lineage>
        <taxon>Archaea</taxon>
        <taxon>Thermoproteota</taxon>
        <taxon>Thermoprotei</taxon>
        <taxon>Desulfurococcales</taxon>
        <taxon>Desulfurococcaceae</taxon>
        <taxon>Ignisphaera</taxon>
    </lineage>
</organism>
<sequence length="147" mass="16666">MKPEEVVELLKDVVEDRRLIFMAIEELRVLGHNVVHFISSKEDEGLVIYITFMYRQLDDELAPIAVTIEFHGHLTKKTQFALILDFVKNLNGFVFGGGESSGILIPISTGTELKILVKDLLPGFLSKVLGKEIRFSINRYELEYAPS</sequence>
<reference evidence="1" key="1">
    <citation type="journal article" date="2020" name="mSystems">
        <title>Genome- and Community-Level Interaction Insights into Carbon Utilization and Element Cycling Functions of Hydrothermarchaeota in Hydrothermal Sediment.</title>
        <authorList>
            <person name="Zhou Z."/>
            <person name="Liu Y."/>
            <person name="Xu W."/>
            <person name="Pan J."/>
            <person name="Luo Z.H."/>
            <person name="Li M."/>
        </authorList>
    </citation>
    <scope>NUCLEOTIDE SEQUENCE [LARGE SCALE GENOMIC DNA]</scope>
    <source>
        <strain evidence="1">SpSt-732</strain>
    </source>
</reference>
<accession>A0A7C4BCX2</accession>
<dbReference type="AlphaFoldDB" id="A0A7C4BCX2"/>
<name>A0A7C4BCX2_9CREN</name>